<evidence type="ECO:0000313" key="5">
    <source>
        <dbReference type="Proteomes" id="UP000663842"/>
    </source>
</evidence>
<dbReference type="PANTHER" id="PTHR45641">
    <property type="entry name" value="TETRATRICOPEPTIDE REPEAT PROTEIN (AFU_ORTHOLOGUE AFUA_6G03870)"/>
    <property type="match status" value="1"/>
</dbReference>
<dbReference type="SUPFAM" id="SSF48452">
    <property type="entry name" value="TPR-like"/>
    <property type="match status" value="1"/>
</dbReference>
<evidence type="ECO:0000256" key="2">
    <source>
        <dbReference type="ARBA" id="ARBA00022803"/>
    </source>
</evidence>
<comment type="caution">
    <text evidence="4">The sequence shown here is derived from an EMBL/GenBank/DDBJ whole genome shotgun (WGS) entry which is preliminary data.</text>
</comment>
<dbReference type="SMART" id="SM00028">
    <property type="entry name" value="TPR"/>
    <property type="match status" value="2"/>
</dbReference>
<reference evidence="4" key="1">
    <citation type="submission" date="2021-02" db="EMBL/GenBank/DDBJ databases">
        <authorList>
            <person name="Nowell W R."/>
        </authorList>
    </citation>
    <scope>NUCLEOTIDE SEQUENCE</scope>
</reference>
<evidence type="ECO:0000256" key="3">
    <source>
        <dbReference type="PROSITE-ProRule" id="PRU00339"/>
    </source>
</evidence>
<protein>
    <submittedName>
        <fullName evidence="4">Uncharacterized protein</fullName>
    </submittedName>
</protein>
<dbReference type="InterPro" id="IPR011990">
    <property type="entry name" value="TPR-like_helical_dom_sf"/>
</dbReference>
<organism evidence="4 5">
    <name type="scientific">Rotaria magnacalcarata</name>
    <dbReference type="NCBI Taxonomy" id="392030"/>
    <lineage>
        <taxon>Eukaryota</taxon>
        <taxon>Metazoa</taxon>
        <taxon>Spiralia</taxon>
        <taxon>Gnathifera</taxon>
        <taxon>Rotifera</taxon>
        <taxon>Eurotatoria</taxon>
        <taxon>Bdelloidea</taxon>
        <taxon>Philodinida</taxon>
        <taxon>Philodinidae</taxon>
        <taxon>Rotaria</taxon>
    </lineage>
</organism>
<dbReference type="AlphaFoldDB" id="A0A820PQ20"/>
<evidence type="ECO:0000256" key="1">
    <source>
        <dbReference type="ARBA" id="ARBA00022737"/>
    </source>
</evidence>
<dbReference type="InterPro" id="IPR019734">
    <property type="entry name" value="TPR_rpt"/>
</dbReference>
<accession>A0A820PQ20</accession>
<feature type="non-terminal residue" evidence="4">
    <location>
        <position position="120"/>
    </location>
</feature>
<dbReference type="Gene3D" id="1.25.40.10">
    <property type="entry name" value="Tetratricopeptide repeat domain"/>
    <property type="match status" value="1"/>
</dbReference>
<proteinExistence type="predicted"/>
<dbReference type="EMBL" id="CAJOBF010027071">
    <property type="protein sequence ID" value="CAF4408387.1"/>
    <property type="molecule type" value="Genomic_DNA"/>
</dbReference>
<sequence>MGKFDLAEKYYRRWLSELSSNDPSLSALYQRLGMVANAKGEYDTSLEWYQKSLEILVKTRPYDHVNIGITHNSIGNVHRNKGDRGRALESYNRAVLLFKQAHDENHQKMAWFYNNIGIIY</sequence>
<dbReference type="Proteomes" id="UP000663842">
    <property type="component" value="Unassembled WGS sequence"/>
</dbReference>
<gene>
    <name evidence="4" type="ORF">UXM345_LOCUS38425</name>
</gene>
<feature type="repeat" description="TPR" evidence="3">
    <location>
        <begin position="26"/>
        <end position="59"/>
    </location>
</feature>
<dbReference type="Pfam" id="PF13424">
    <property type="entry name" value="TPR_12"/>
    <property type="match status" value="1"/>
</dbReference>
<dbReference type="PANTHER" id="PTHR45641:SF1">
    <property type="entry name" value="AAA+ ATPASE DOMAIN-CONTAINING PROTEIN"/>
    <property type="match status" value="1"/>
</dbReference>
<name>A0A820PQ20_9BILA</name>
<dbReference type="PROSITE" id="PS50005">
    <property type="entry name" value="TPR"/>
    <property type="match status" value="1"/>
</dbReference>
<evidence type="ECO:0000313" key="4">
    <source>
        <dbReference type="EMBL" id="CAF4408387.1"/>
    </source>
</evidence>
<keyword evidence="1" id="KW-0677">Repeat</keyword>
<keyword evidence="2 3" id="KW-0802">TPR repeat</keyword>